<dbReference type="AlphaFoldDB" id="A0A157QAY7"/>
<dbReference type="InterPro" id="IPR007709">
    <property type="entry name" value="N-FG_amidohydro"/>
</dbReference>
<name>A0A157QAY7_9BORD</name>
<dbReference type="Pfam" id="PF05013">
    <property type="entry name" value="FGase"/>
    <property type="match status" value="1"/>
</dbReference>
<dbReference type="EMBL" id="FKBS01000017">
    <property type="protein sequence ID" value="SAI42784.1"/>
    <property type="molecule type" value="Genomic_DNA"/>
</dbReference>
<gene>
    <name evidence="1" type="ORF">SAMEA1982600_03469</name>
</gene>
<dbReference type="OrthoDB" id="8716700at2"/>
<dbReference type="GO" id="GO:0016787">
    <property type="term" value="F:hydrolase activity"/>
    <property type="evidence" value="ECO:0007669"/>
    <property type="project" value="UniProtKB-KW"/>
</dbReference>
<proteinExistence type="predicted"/>
<reference evidence="1 2" key="1">
    <citation type="submission" date="2016-03" db="EMBL/GenBank/DDBJ databases">
        <authorList>
            <consortium name="Pathogen Informatics"/>
        </authorList>
    </citation>
    <scope>NUCLEOTIDE SEQUENCE [LARGE SCALE GENOMIC DNA]</scope>
    <source>
        <strain evidence="1 2">NCTC13364</strain>
    </source>
</reference>
<dbReference type="Proteomes" id="UP000077037">
    <property type="component" value="Unassembled WGS sequence"/>
</dbReference>
<dbReference type="RefSeq" id="WP_066415700.1">
    <property type="nucleotide sequence ID" value="NZ_FKBS01000017.1"/>
</dbReference>
<organism evidence="1 2">
    <name type="scientific">Bordetella ansorpii</name>
    <dbReference type="NCBI Taxonomy" id="288768"/>
    <lineage>
        <taxon>Bacteria</taxon>
        <taxon>Pseudomonadati</taxon>
        <taxon>Pseudomonadota</taxon>
        <taxon>Betaproteobacteria</taxon>
        <taxon>Burkholderiales</taxon>
        <taxon>Alcaligenaceae</taxon>
        <taxon>Bordetella</taxon>
    </lineage>
</organism>
<accession>A0A157QAY7</accession>
<evidence type="ECO:0000313" key="2">
    <source>
        <dbReference type="Proteomes" id="UP000077037"/>
    </source>
</evidence>
<keyword evidence="1" id="KW-0378">Hydrolase</keyword>
<dbReference type="Gene3D" id="3.40.630.40">
    <property type="entry name" value="Zn-dependent exopeptidases"/>
    <property type="match status" value="1"/>
</dbReference>
<dbReference type="SUPFAM" id="SSF53187">
    <property type="entry name" value="Zn-dependent exopeptidases"/>
    <property type="match status" value="1"/>
</dbReference>
<evidence type="ECO:0000313" key="1">
    <source>
        <dbReference type="EMBL" id="SAI42784.1"/>
    </source>
</evidence>
<protein>
    <submittedName>
        <fullName evidence="1">Hydrolase</fullName>
    </submittedName>
</protein>
<sequence length="291" mass="32618">MLIQQPLSYRFELPADYPTAPLSAPLVLDSPHSGTTYPPDFKSVIEAGVLRTAEDTWVDDLWSDAIALGVPLLAATFPRAYIDANRGEQDIDPDMLDAPWPGPVSASPKIKLGKGLIWRMMDDGTPLYDRKLSVDEVRHRLETCWRPYHQALGRVLDQAHARFGRVWHINCHSMPSVAGAFATDKPGLVHPDFVLGDRDGATSDPAFARFVADFLRPRGYDVAINDPYKGVELVREFGRPAEGRHSLQIEINRKLYMDEVSLRPTEGYGKLKNDLRELTIALVEWTRAQTS</sequence>